<feature type="transmembrane region" description="Helical" evidence="2">
    <location>
        <begin position="240"/>
        <end position="264"/>
    </location>
</feature>
<dbReference type="KEGG" id="cuo:CUROG_07825"/>
<evidence type="ECO:0000313" key="3">
    <source>
        <dbReference type="EMBL" id="QFQ02914.1"/>
    </source>
</evidence>
<accession>A0A5J6Z7N7</accession>
<dbReference type="Proteomes" id="UP000326711">
    <property type="component" value="Chromosome"/>
</dbReference>
<keyword evidence="4" id="KW-1185">Reference proteome</keyword>
<organism evidence="3 4">
    <name type="scientific">Corynebacterium urogenitale</name>
    <dbReference type="NCBI Taxonomy" id="2487892"/>
    <lineage>
        <taxon>Bacteria</taxon>
        <taxon>Bacillati</taxon>
        <taxon>Actinomycetota</taxon>
        <taxon>Actinomycetes</taxon>
        <taxon>Mycobacteriales</taxon>
        <taxon>Corynebacteriaceae</taxon>
        <taxon>Corynebacterium</taxon>
    </lineage>
</organism>
<feature type="transmembrane region" description="Helical" evidence="2">
    <location>
        <begin position="331"/>
        <end position="350"/>
    </location>
</feature>
<evidence type="ECO:0000256" key="2">
    <source>
        <dbReference type="SAM" id="Phobius"/>
    </source>
</evidence>
<dbReference type="InterPro" id="IPR045931">
    <property type="entry name" value="DUF6350"/>
</dbReference>
<feature type="compositionally biased region" description="Low complexity" evidence="1">
    <location>
        <begin position="1"/>
        <end position="20"/>
    </location>
</feature>
<feature type="transmembrane region" description="Helical" evidence="2">
    <location>
        <begin position="271"/>
        <end position="290"/>
    </location>
</feature>
<keyword evidence="2" id="KW-0472">Membrane</keyword>
<feature type="compositionally biased region" description="Polar residues" evidence="1">
    <location>
        <begin position="400"/>
        <end position="413"/>
    </location>
</feature>
<sequence length="471" mass="49596">MKAAAQSSKASSKATSKTTANARWEKWKPHVRKYGIPLLINHAVTLGLIVAIAVIVGIGAGFSRVPATIGSLWMVVNLGSLNITGAELGFLPLLPAMVVIWAHSRRATHILGKSMTVRGLRAFILLSLGIPLVLTLIAWLMLWDASRVFDMAAPNLAEALVSTLLVNGAAVVMGMRPAVWRALLLRRALPTWPVEAFRLAWSFIRWMFIAGVVAVAVYAATNYSAFVKTYDITNDLAGAFGLSVLALMYVPNLAIGAVAVLLGGEFHVGNGAVSLFTATNVSLPPLPILAGVPNQPLPGGPFYLAVPAIIAVVVVYRYVKTRGFLESPVATSVGAGAAVAFLGFCIAWLAGGELGVYGSAGALEWLFAAESAAWLMVPALALMVWAARAGSAVVEDVAPSDSTPASSAQNVASEQDEEDVEKGTAASEENDASSSEDSAGNKDTEETDETEDTEETEGTEEAEQDEETTEK</sequence>
<protein>
    <submittedName>
        <fullName evidence="3">Uncharacterized protein</fullName>
    </submittedName>
</protein>
<evidence type="ECO:0000256" key="1">
    <source>
        <dbReference type="SAM" id="MobiDB-lite"/>
    </source>
</evidence>
<proteinExistence type="predicted"/>
<gene>
    <name evidence="3" type="ORF">CUROG_07825</name>
</gene>
<dbReference type="AlphaFoldDB" id="A0A5J6Z7N7"/>
<name>A0A5J6Z7N7_9CORY</name>
<feature type="transmembrane region" description="Helical" evidence="2">
    <location>
        <begin position="155"/>
        <end position="175"/>
    </location>
</feature>
<feature type="compositionally biased region" description="Acidic residues" evidence="1">
    <location>
        <begin position="445"/>
        <end position="471"/>
    </location>
</feature>
<keyword evidence="2" id="KW-1133">Transmembrane helix</keyword>
<feature type="region of interest" description="Disordered" evidence="1">
    <location>
        <begin position="397"/>
        <end position="471"/>
    </location>
</feature>
<feature type="region of interest" description="Disordered" evidence="1">
    <location>
        <begin position="1"/>
        <end position="22"/>
    </location>
</feature>
<feature type="transmembrane region" description="Helical" evidence="2">
    <location>
        <begin position="196"/>
        <end position="220"/>
    </location>
</feature>
<feature type="transmembrane region" description="Helical" evidence="2">
    <location>
        <begin position="123"/>
        <end position="143"/>
    </location>
</feature>
<feature type="transmembrane region" description="Helical" evidence="2">
    <location>
        <begin position="83"/>
        <end position="102"/>
    </location>
</feature>
<keyword evidence="2" id="KW-0812">Transmembrane</keyword>
<dbReference type="Pfam" id="PF19877">
    <property type="entry name" value="DUF6350"/>
    <property type="match status" value="1"/>
</dbReference>
<evidence type="ECO:0000313" key="4">
    <source>
        <dbReference type="Proteomes" id="UP000326711"/>
    </source>
</evidence>
<feature type="transmembrane region" description="Helical" evidence="2">
    <location>
        <begin position="362"/>
        <end position="385"/>
    </location>
</feature>
<dbReference type="EMBL" id="CP045032">
    <property type="protein sequence ID" value="QFQ02914.1"/>
    <property type="molecule type" value="Genomic_DNA"/>
</dbReference>
<feature type="transmembrane region" description="Helical" evidence="2">
    <location>
        <begin position="38"/>
        <end position="63"/>
    </location>
</feature>
<reference evidence="4" key="1">
    <citation type="submission" date="2019-10" db="EMBL/GenBank/DDBJ databases">
        <title>Complete genome sequence of Corynebacterium urogenitalis DSM 108747, isolated from the genital tract of a cow.</title>
        <authorList>
            <person name="Ruckert C."/>
            <person name="Ballas P."/>
            <person name="Wagener K."/>
            <person name="Drillich M."/>
            <person name="Kaempfer P."/>
            <person name="Busse H.-J."/>
            <person name="Ehling-Schulz M."/>
        </authorList>
    </citation>
    <scope>NUCLEOTIDE SEQUENCE [LARGE SCALE GENOMIC DNA]</scope>
    <source>
        <strain evidence="4">LMM 1652</strain>
    </source>
</reference>
<feature type="transmembrane region" description="Helical" evidence="2">
    <location>
        <begin position="302"/>
        <end position="319"/>
    </location>
</feature>